<reference evidence="7 8" key="1">
    <citation type="submission" date="2018-10" db="EMBL/GenBank/DDBJ databases">
        <title>Genomic Encyclopedia of Archaeal and Bacterial Type Strains, Phase II (KMG-II): from individual species to whole genera.</title>
        <authorList>
            <person name="Goeker M."/>
        </authorList>
    </citation>
    <scope>NUCLEOTIDE SEQUENCE [LARGE SCALE GENOMIC DNA]</scope>
    <source>
        <strain evidence="7 8">DSM 25217</strain>
    </source>
</reference>
<dbReference type="InParanoid" id="A0A3M0CGR9"/>
<organism evidence="7 8">
    <name type="scientific">Eilatimonas milleporae</name>
    <dbReference type="NCBI Taxonomy" id="911205"/>
    <lineage>
        <taxon>Bacteria</taxon>
        <taxon>Pseudomonadati</taxon>
        <taxon>Pseudomonadota</taxon>
        <taxon>Alphaproteobacteria</taxon>
        <taxon>Kordiimonadales</taxon>
        <taxon>Kordiimonadaceae</taxon>
        <taxon>Eilatimonas</taxon>
    </lineage>
</organism>
<dbReference type="Gene3D" id="3.40.50.970">
    <property type="match status" value="2"/>
</dbReference>
<dbReference type="GO" id="GO:0005948">
    <property type="term" value="C:acetolactate synthase complex"/>
    <property type="evidence" value="ECO:0007669"/>
    <property type="project" value="TreeGrafter"/>
</dbReference>
<feature type="domain" description="Thiamine pyrophosphate enzyme N-terminal TPP-binding" evidence="6">
    <location>
        <begin position="20"/>
        <end position="134"/>
    </location>
</feature>
<gene>
    <name evidence="7" type="ORF">BXY39_2082</name>
</gene>
<keyword evidence="8" id="KW-1185">Reference proteome</keyword>
<dbReference type="RefSeq" id="WP_121938747.1">
    <property type="nucleotide sequence ID" value="NZ_REFR01000011.1"/>
</dbReference>
<evidence type="ECO:0000313" key="8">
    <source>
        <dbReference type="Proteomes" id="UP000271227"/>
    </source>
</evidence>
<dbReference type="Pfam" id="PF02775">
    <property type="entry name" value="TPP_enzyme_C"/>
    <property type="match status" value="1"/>
</dbReference>
<evidence type="ECO:0000256" key="2">
    <source>
        <dbReference type="ARBA" id="ARBA00023052"/>
    </source>
</evidence>
<dbReference type="GO" id="GO:0030976">
    <property type="term" value="F:thiamine pyrophosphate binding"/>
    <property type="evidence" value="ECO:0007669"/>
    <property type="project" value="InterPro"/>
</dbReference>
<dbReference type="InterPro" id="IPR029035">
    <property type="entry name" value="DHS-like_NAD/FAD-binding_dom"/>
</dbReference>
<dbReference type="Proteomes" id="UP000271227">
    <property type="component" value="Unassembled WGS sequence"/>
</dbReference>
<dbReference type="FunFam" id="3.40.50.970:FF:000007">
    <property type="entry name" value="Acetolactate synthase"/>
    <property type="match status" value="1"/>
</dbReference>
<dbReference type="GO" id="GO:0009099">
    <property type="term" value="P:L-valine biosynthetic process"/>
    <property type="evidence" value="ECO:0007669"/>
    <property type="project" value="TreeGrafter"/>
</dbReference>
<dbReference type="SUPFAM" id="SSF52518">
    <property type="entry name" value="Thiamin diphosphate-binding fold (THDP-binding)"/>
    <property type="match status" value="2"/>
</dbReference>
<name>A0A3M0CGR9_9PROT</name>
<dbReference type="PANTHER" id="PTHR18968">
    <property type="entry name" value="THIAMINE PYROPHOSPHATE ENZYMES"/>
    <property type="match status" value="1"/>
</dbReference>
<dbReference type="Gene3D" id="3.40.50.1220">
    <property type="entry name" value="TPP-binding domain"/>
    <property type="match status" value="1"/>
</dbReference>
<dbReference type="GO" id="GO:0003984">
    <property type="term" value="F:acetolactate synthase activity"/>
    <property type="evidence" value="ECO:0007669"/>
    <property type="project" value="TreeGrafter"/>
</dbReference>
<sequence length="564" mass="61368">MTAPATHPGTSIAEAACSRKASDLFVKALEQEGVRHIFAVPGEENLDLLESIRQSDQIDLVLTRHEQGAAFMAATYGRLTGRAGVCMATLGPGATNFVTPAAYAQLGGFPLIMITGQKPIKKSKQGRFQIVDIVRLMEPTTKMSHQIVHGNTIPALVREAFRVAEEERPGAVLLELPEDIAAEDTNEPVFEPHERTYAVAGDKVIAEAADMVRGAKHPLLLIGAGANRRAAREALQSFVETTGIPFFNTQMGKGVIDERNPLFLGTAALSDDDYVHCAIDRADLVINVGHDVIEKPPFFMEEGGKKVIHVNYKAAQVDQVYFPQVEVVGDLAPSITRLGEALGRVDADFDYFTRIKGEIDAHLAEGADDPRFPVIPQRAIADIRKVMGPSDIIALDNGMYKVWFARNYPAYEPNTILLDNALATMGAGLPSAMEAAHLYPDRRVMAICGDGGFMMNSQEMETAVRLGLNLVVLVLNDGSYGMIRWKQAHVGFADWGLSFNNPDFVKYAESYGAHGHRVDSADGLIPTLESAFKAGGVHLVDLALDYSENTRVLIDELQAKTCLL</sequence>
<dbReference type="InterPro" id="IPR012000">
    <property type="entry name" value="Thiamin_PyroP_enz_cen_dom"/>
</dbReference>
<accession>A0A3M0CGR9</accession>
<dbReference type="InterPro" id="IPR011766">
    <property type="entry name" value="TPP_enzyme_TPP-bd"/>
</dbReference>
<dbReference type="NCBIfam" id="NF006187">
    <property type="entry name" value="PRK08322.1"/>
    <property type="match status" value="1"/>
</dbReference>
<comment type="similarity">
    <text evidence="1 3">Belongs to the TPP enzyme family.</text>
</comment>
<dbReference type="CDD" id="cd07035">
    <property type="entry name" value="TPP_PYR_POX_like"/>
    <property type="match status" value="1"/>
</dbReference>
<dbReference type="PANTHER" id="PTHR18968:SF129">
    <property type="entry name" value="ACETOLACTATE SYNTHASE"/>
    <property type="match status" value="1"/>
</dbReference>
<dbReference type="Pfam" id="PF00205">
    <property type="entry name" value="TPP_enzyme_M"/>
    <property type="match status" value="1"/>
</dbReference>
<dbReference type="GO" id="GO:0009097">
    <property type="term" value="P:isoleucine biosynthetic process"/>
    <property type="evidence" value="ECO:0007669"/>
    <property type="project" value="TreeGrafter"/>
</dbReference>
<dbReference type="InterPro" id="IPR012001">
    <property type="entry name" value="Thiamin_PyroP_enz_TPP-bd_dom"/>
</dbReference>
<dbReference type="GO" id="GO:0050660">
    <property type="term" value="F:flavin adenine dinucleotide binding"/>
    <property type="evidence" value="ECO:0007669"/>
    <property type="project" value="TreeGrafter"/>
</dbReference>
<dbReference type="Pfam" id="PF02776">
    <property type="entry name" value="TPP_enzyme_N"/>
    <property type="match status" value="1"/>
</dbReference>
<dbReference type="EMBL" id="REFR01000011">
    <property type="protein sequence ID" value="RMB07987.1"/>
    <property type="molecule type" value="Genomic_DNA"/>
</dbReference>
<feature type="domain" description="Thiamine pyrophosphate enzyme central" evidence="4">
    <location>
        <begin position="205"/>
        <end position="338"/>
    </location>
</feature>
<dbReference type="InterPro" id="IPR045229">
    <property type="entry name" value="TPP_enz"/>
</dbReference>
<evidence type="ECO:0000259" key="5">
    <source>
        <dbReference type="Pfam" id="PF02775"/>
    </source>
</evidence>
<protein>
    <submittedName>
        <fullName evidence="7">Acetolactate synthase-1/2/3 large subunit</fullName>
    </submittedName>
</protein>
<comment type="caution">
    <text evidence="7">The sequence shown here is derived from an EMBL/GenBank/DDBJ whole genome shotgun (WGS) entry which is preliminary data.</text>
</comment>
<dbReference type="GO" id="GO:0000287">
    <property type="term" value="F:magnesium ion binding"/>
    <property type="evidence" value="ECO:0007669"/>
    <property type="project" value="InterPro"/>
</dbReference>
<dbReference type="InterPro" id="IPR029061">
    <property type="entry name" value="THDP-binding"/>
</dbReference>
<evidence type="ECO:0000313" key="7">
    <source>
        <dbReference type="EMBL" id="RMB07987.1"/>
    </source>
</evidence>
<dbReference type="AlphaFoldDB" id="A0A3M0CGR9"/>
<dbReference type="SUPFAM" id="SSF52467">
    <property type="entry name" value="DHS-like NAD/FAD-binding domain"/>
    <property type="match status" value="1"/>
</dbReference>
<keyword evidence="2 3" id="KW-0786">Thiamine pyrophosphate</keyword>
<feature type="domain" description="Thiamine pyrophosphate enzyme TPP-binding" evidence="5">
    <location>
        <begin position="396"/>
        <end position="541"/>
    </location>
</feature>
<evidence type="ECO:0000259" key="6">
    <source>
        <dbReference type="Pfam" id="PF02776"/>
    </source>
</evidence>
<evidence type="ECO:0000256" key="3">
    <source>
        <dbReference type="RuleBase" id="RU362132"/>
    </source>
</evidence>
<proteinExistence type="inferred from homology"/>
<evidence type="ECO:0000259" key="4">
    <source>
        <dbReference type="Pfam" id="PF00205"/>
    </source>
</evidence>
<evidence type="ECO:0000256" key="1">
    <source>
        <dbReference type="ARBA" id="ARBA00007812"/>
    </source>
</evidence>
<dbReference type="OrthoDB" id="4494979at2"/>